<keyword evidence="3" id="KW-1185">Reference proteome</keyword>
<sequence length="111" mass="12390">MYTHQKSGSKFKFSINAGICRKIKRSNGDHPHDTTDAPMVRTVHAVSDAEQSVDAEVSIIGGPASHHKVRRPEDAQQRSTDRIMYEICPVCHSPKQFEDRQRNGAGSKSNM</sequence>
<protein>
    <submittedName>
        <fullName evidence="2">Uncharacterized protein</fullName>
    </submittedName>
</protein>
<proteinExistence type="predicted"/>
<comment type="caution">
    <text evidence="2">The sequence shown here is derived from an EMBL/GenBank/DDBJ whole genome shotgun (WGS) entry which is preliminary data.</text>
</comment>
<name>G4T9B2_SERID</name>
<evidence type="ECO:0000256" key="1">
    <source>
        <dbReference type="SAM" id="MobiDB-lite"/>
    </source>
</evidence>
<dbReference type="HOGENOM" id="CLU_2159386_0_0_1"/>
<feature type="region of interest" description="Disordered" evidence="1">
    <location>
        <begin position="61"/>
        <end position="81"/>
    </location>
</feature>
<accession>G4T9B2</accession>
<feature type="compositionally biased region" description="Basic and acidic residues" evidence="1">
    <location>
        <begin position="71"/>
        <end position="81"/>
    </location>
</feature>
<dbReference type="InParanoid" id="G4T9B2"/>
<dbReference type="Proteomes" id="UP000007148">
    <property type="component" value="Unassembled WGS sequence"/>
</dbReference>
<evidence type="ECO:0000313" key="2">
    <source>
        <dbReference type="EMBL" id="CCA67949.1"/>
    </source>
</evidence>
<organism evidence="2 3">
    <name type="scientific">Serendipita indica (strain DSM 11827)</name>
    <name type="common">Root endophyte fungus</name>
    <name type="synonym">Piriformospora indica</name>
    <dbReference type="NCBI Taxonomy" id="1109443"/>
    <lineage>
        <taxon>Eukaryota</taxon>
        <taxon>Fungi</taxon>
        <taxon>Dikarya</taxon>
        <taxon>Basidiomycota</taxon>
        <taxon>Agaricomycotina</taxon>
        <taxon>Agaricomycetes</taxon>
        <taxon>Sebacinales</taxon>
        <taxon>Serendipitaceae</taxon>
        <taxon>Serendipita</taxon>
    </lineage>
</organism>
<dbReference type="AlphaFoldDB" id="G4T9B2"/>
<evidence type="ECO:0000313" key="3">
    <source>
        <dbReference type="Proteomes" id="UP000007148"/>
    </source>
</evidence>
<dbReference type="EMBL" id="CAFZ01000022">
    <property type="protein sequence ID" value="CCA67949.1"/>
    <property type="molecule type" value="Genomic_DNA"/>
</dbReference>
<reference evidence="2 3" key="1">
    <citation type="journal article" date="2011" name="PLoS Pathog.">
        <title>Endophytic Life Strategies Decoded by Genome and Transcriptome Analyses of the Mutualistic Root Symbiont Piriformospora indica.</title>
        <authorList>
            <person name="Zuccaro A."/>
            <person name="Lahrmann U."/>
            <person name="Guldener U."/>
            <person name="Langen G."/>
            <person name="Pfiffi S."/>
            <person name="Biedenkopf D."/>
            <person name="Wong P."/>
            <person name="Samans B."/>
            <person name="Grimm C."/>
            <person name="Basiewicz M."/>
            <person name="Murat C."/>
            <person name="Martin F."/>
            <person name="Kogel K.H."/>
        </authorList>
    </citation>
    <scope>NUCLEOTIDE SEQUENCE [LARGE SCALE GENOMIC DNA]</scope>
    <source>
        <strain evidence="2 3">DSM 11827</strain>
    </source>
</reference>
<gene>
    <name evidence="2" type="ORF">PIIN_01817</name>
</gene>